<organism evidence="3 4">
    <name type="scientific">Vicia faba</name>
    <name type="common">Broad bean</name>
    <name type="synonym">Faba vulgaris</name>
    <dbReference type="NCBI Taxonomy" id="3906"/>
    <lineage>
        <taxon>Eukaryota</taxon>
        <taxon>Viridiplantae</taxon>
        <taxon>Streptophyta</taxon>
        <taxon>Embryophyta</taxon>
        <taxon>Tracheophyta</taxon>
        <taxon>Spermatophyta</taxon>
        <taxon>Magnoliopsida</taxon>
        <taxon>eudicotyledons</taxon>
        <taxon>Gunneridae</taxon>
        <taxon>Pentapetalae</taxon>
        <taxon>rosids</taxon>
        <taxon>fabids</taxon>
        <taxon>Fabales</taxon>
        <taxon>Fabaceae</taxon>
        <taxon>Papilionoideae</taxon>
        <taxon>50 kb inversion clade</taxon>
        <taxon>NPAAA clade</taxon>
        <taxon>Hologalegina</taxon>
        <taxon>IRL clade</taxon>
        <taxon>Fabeae</taxon>
        <taxon>Vicia</taxon>
    </lineage>
</organism>
<dbReference type="EMBL" id="OX451738">
    <property type="protein sequence ID" value="CAI8604557.1"/>
    <property type="molecule type" value="Genomic_DNA"/>
</dbReference>
<feature type="compositionally biased region" description="Basic and acidic residues" evidence="1">
    <location>
        <begin position="386"/>
        <end position="395"/>
    </location>
</feature>
<name>A0AAV1A5L4_VICFA</name>
<feature type="region of interest" description="Disordered" evidence="1">
    <location>
        <begin position="151"/>
        <end position="203"/>
    </location>
</feature>
<evidence type="ECO:0000259" key="2">
    <source>
        <dbReference type="Pfam" id="PF26130"/>
    </source>
</evidence>
<evidence type="ECO:0000313" key="4">
    <source>
        <dbReference type="Proteomes" id="UP001157006"/>
    </source>
</evidence>
<dbReference type="AlphaFoldDB" id="A0AAV1A5L4"/>
<accession>A0AAV1A5L4</accession>
<feature type="compositionally biased region" description="Polar residues" evidence="1">
    <location>
        <begin position="183"/>
        <end position="193"/>
    </location>
</feature>
<feature type="compositionally biased region" description="Basic and acidic residues" evidence="1">
    <location>
        <begin position="358"/>
        <end position="369"/>
    </location>
</feature>
<feature type="domain" description="PB1-like" evidence="2">
    <location>
        <begin position="9"/>
        <end position="95"/>
    </location>
</feature>
<reference evidence="3 4" key="1">
    <citation type="submission" date="2023-01" db="EMBL/GenBank/DDBJ databases">
        <authorList>
            <person name="Kreplak J."/>
        </authorList>
    </citation>
    <scope>NUCLEOTIDE SEQUENCE [LARGE SCALE GENOMIC DNA]</scope>
</reference>
<evidence type="ECO:0000313" key="3">
    <source>
        <dbReference type="EMBL" id="CAI8604557.1"/>
    </source>
</evidence>
<proteinExistence type="predicted"/>
<keyword evidence="4" id="KW-1185">Reference proteome</keyword>
<feature type="compositionally biased region" description="Low complexity" evidence="1">
    <location>
        <begin position="167"/>
        <end position="182"/>
    </location>
</feature>
<protein>
    <recommendedName>
        <fullName evidence="2">PB1-like domain-containing protein</fullName>
    </recommendedName>
</protein>
<evidence type="ECO:0000256" key="1">
    <source>
        <dbReference type="SAM" id="MobiDB-lite"/>
    </source>
</evidence>
<dbReference type="InterPro" id="IPR058594">
    <property type="entry name" value="PB1-like_dom_pln"/>
</dbReference>
<dbReference type="Pfam" id="PF26130">
    <property type="entry name" value="PB1-like"/>
    <property type="match status" value="1"/>
</dbReference>
<feature type="region of interest" description="Disordered" evidence="1">
    <location>
        <begin position="358"/>
        <end position="395"/>
    </location>
</feature>
<sequence length="395" mass="44018">MICEAPSNDKDVGLRYEGGVYDTIRQDSDCWSNFKACDLIKGMDSSFKIEDVKMWWKDEHGCLENDLKLFVNDEDATMLALCVDKTKCDVEIYTEARLSSGDKTYMERLLEKEKDHDCVEENEDDKDNESFEDYLNGIHFEDSEEERMHDFDDDIGEGLNNRVENDVGTGHVHNGVGTTPTTAQNEAPATAQNKETHAPPEVTPAQHEETLAHTEVTPEQPGENPAQPEVNLTQSSVSFVEAMKMYCGIDPDELEALLNDDYILDVESLCVGTSPAKSNRHGPKIYVGPIPKVPKPVVKTFIGQRPKVSKTTVKSVPTEANKPSISDLVKIMISPSKKSKIVASLKIKSDRLRTLKTEDIMGPGKDPKDPFVIPEENSSVGSARGRRIEMISRRA</sequence>
<dbReference type="Proteomes" id="UP001157006">
    <property type="component" value="Chromosome 3"/>
</dbReference>
<gene>
    <name evidence="3" type="ORF">VFH_III138640</name>
</gene>